<dbReference type="EMBL" id="SKBL01000003">
    <property type="protein sequence ID" value="TFU17107.1"/>
    <property type="molecule type" value="Genomic_DNA"/>
</dbReference>
<dbReference type="EMBL" id="SJZF01000003">
    <property type="protein sequence ID" value="TFU27229.1"/>
    <property type="molecule type" value="Genomic_DNA"/>
</dbReference>
<accession>A0A4Y9EXY4</accession>
<evidence type="ECO:0000313" key="8">
    <source>
        <dbReference type="EMBL" id="TFU27229.1"/>
    </source>
</evidence>
<dbReference type="PANTHER" id="PTHR34584:SF1">
    <property type="entry name" value="NA(+)_H(+) ANTIPORTER SUBUNIT E1"/>
    <property type="match status" value="1"/>
</dbReference>
<dbReference type="InterPro" id="IPR002758">
    <property type="entry name" value="Cation_antiport_E"/>
</dbReference>
<evidence type="ECO:0000256" key="2">
    <source>
        <dbReference type="ARBA" id="ARBA00006228"/>
    </source>
</evidence>
<evidence type="ECO:0000313" key="9">
    <source>
        <dbReference type="Proteomes" id="UP000297244"/>
    </source>
</evidence>
<evidence type="ECO:0000256" key="6">
    <source>
        <dbReference type="ARBA" id="ARBA00023136"/>
    </source>
</evidence>
<evidence type="ECO:0000256" key="3">
    <source>
        <dbReference type="ARBA" id="ARBA00022475"/>
    </source>
</evidence>
<dbReference type="AlphaFoldDB" id="A0A4Y9EXY4"/>
<dbReference type="GO" id="GO:0005886">
    <property type="term" value="C:plasma membrane"/>
    <property type="evidence" value="ECO:0007669"/>
    <property type="project" value="UniProtKB-SubCell"/>
</dbReference>
<comment type="caution">
    <text evidence="8">The sequence shown here is derived from an EMBL/GenBank/DDBJ whole genome shotgun (WGS) entry which is preliminary data.</text>
</comment>
<evidence type="ECO:0000256" key="4">
    <source>
        <dbReference type="ARBA" id="ARBA00022692"/>
    </source>
</evidence>
<gene>
    <name evidence="7" type="ORF">E0489_03660</name>
    <name evidence="8" type="ORF">E0687_02415</name>
</gene>
<dbReference type="OrthoDB" id="9800498at2"/>
<dbReference type="Proteomes" id="UP000297244">
    <property type="component" value="Unassembled WGS sequence"/>
</dbReference>
<evidence type="ECO:0000313" key="7">
    <source>
        <dbReference type="EMBL" id="TFU17107.1"/>
    </source>
</evidence>
<comment type="similarity">
    <text evidence="2">Belongs to the CPA3 antiporters (TC 2.A.63) subunit E family.</text>
</comment>
<evidence type="ECO:0000256" key="1">
    <source>
        <dbReference type="ARBA" id="ARBA00004651"/>
    </source>
</evidence>
<sequence>MKVWLILRLILYFLWEVVLSNLRVIQEVLSPRFRMRPGILAVPLDGKSDLEIALFANMITLTPGTLSVHVSRDRKVLFVHNMYAEDPKAAKEELKENFERRILEVTR</sequence>
<organism evidence="8 10">
    <name type="scientific">Thermus tengchongensis</name>
    <dbReference type="NCBI Taxonomy" id="1214928"/>
    <lineage>
        <taxon>Bacteria</taxon>
        <taxon>Thermotogati</taxon>
        <taxon>Deinococcota</taxon>
        <taxon>Deinococci</taxon>
        <taxon>Thermales</taxon>
        <taxon>Thermaceae</taxon>
        <taxon>Thermus</taxon>
    </lineage>
</organism>
<dbReference type="GO" id="GO:0008324">
    <property type="term" value="F:monoatomic cation transmembrane transporter activity"/>
    <property type="evidence" value="ECO:0007669"/>
    <property type="project" value="InterPro"/>
</dbReference>
<dbReference type="RefSeq" id="WP_135259575.1">
    <property type="nucleotide sequence ID" value="NZ_ML214241.1"/>
</dbReference>
<keyword evidence="5" id="KW-1133">Transmembrane helix</keyword>
<keyword evidence="6" id="KW-0472">Membrane</keyword>
<evidence type="ECO:0000313" key="10">
    <source>
        <dbReference type="Proteomes" id="UP000297668"/>
    </source>
</evidence>
<dbReference type="Proteomes" id="UP000297668">
    <property type="component" value="Unassembled WGS sequence"/>
</dbReference>
<protein>
    <submittedName>
        <fullName evidence="8">Sodium:proton antiporter</fullName>
    </submittedName>
</protein>
<dbReference type="Pfam" id="PF01899">
    <property type="entry name" value="MNHE"/>
    <property type="match status" value="1"/>
</dbReference>
<keyword evidence="4" id="KW-0812">Transmembrane</keyword>
<evidence type="ECO:0000256" key="5">
    <source>
        <dbReference type="ARBA" id="ARBA00022989"/>
    </source>
</evidence>
<name>A0A4Y9EXY4_9DEIN</name>
<reference evidence="9 10" key="1">
    <citation type="submission" date="2019-03" db="EMBL/GenBank/DDBJ databases">
        <title>Thermus tengchongensis species for the arsenic transformation mechanism.</title>
        <authorList>
            <person name="Yuan G.C."/>
        </authorList>
    </citation>
    <scope>NUCLEOTIDE SEQUENCE [LARGE SCALE GENOMIC DNA]</scope>
    <source>
        <strain evidence="8 10">15W</strain>
        <strain evidence="7 9">15Y</strain>
    </source>
</reference>
<proteinExistence type="inferred from homology"/>
<dbReference type="PANTHER" id="PTHR34584">
    <property type="entry name" value="NA(+)/H(+) ANTIPORTER SUBUNIT E1"/>
    <property type="match status" value="1"/>
</dbReference>
<comment type="subcellular location">
    <subcellularLocation>
        <location evidence="1">Cell membrane</location>
        <topology evidence="1">Multi-pass membrane protein</topology>
    </subcellularLocation>
</comment>
<keyword evidence="3" id="KW-1003">Cell membrane</keyword>
<keyword evidence="9" id="KW-1185">Reference proteome</keyword>